<accession>A0A7S7NPY9</accession>
<proteinExistence type="predicted"/>
<dbReference type="EMBL" id="CP063849">
    <property type="protein sequence ID" value="QOY87585.1"/>
    <property type="molecule type" value="Genomic_DNA"/>
</dbReference>
<reference evidence="2 3" key="1">
    <citation type="submission" date="2020-10" db="EMBL/GenBank/DDBJ databases">
        <title>Complete genome sequence of Paludibaculum fermentans P105T, a facultatively anaerobic acidobacterium capable of dissimilatory Fe(III) reduction.</title>
        <authorList>
            <person name="Dedysh S.N."/>
            <person name="Beletsky A.V."/>
            <person name="Kulichevskaya I.S."/>
            <person name="Mardanov A.V."/>
            <person name="Ravin N.V."/>
        </authorList>
    </citation>
    <scope>NUCLEOTIDE SEQUENCE [LARGE SCALE GENOMIC DNA]</scope>
    <source>
        <strain evidence="2 3">P105</strain>
    </source>
</reference>
<evidence type="ECO:0000256" key="1">
    <source>
        <dbReference type="SAM" id="MobiDB-lite"/>
    </source>
</evidence>
<name>A0A7S7NPY9_PALFE</name>
<dbReference type="Proteomes" id="UP000593892">
    <property type="component" value="Chromosome"/>
</dbReference>
<feature type="compositionally biased region" description="Basic and acidic residues" evidence="1">
    <location>
        <begin position="231"/>
        <end position="251"/>
    </location>
</feature>
<evidence type="ECO:0000313" key="2">
    <source>
        <dbReference type="EMBL" id="QOY87585.1"/>
    </source>
</evidence>
<feature type="region of interest" description="Disordered" evidence="1">
    <location>
        <begin position="407"/>
        <end position="449"/>
    </location>
</feature>
<organism evidence="2 3">
    <name type="scientific">Paludibaculum fermentans</name>
    <dbReference type="NCBI Taxonomy" id="1473598"/>
    <lineage>
        <taxon>Bacteria</taxon>
        <taxon>Pseudomonadati</taxon>
        <taxon>Acidobacteriota</taxon>
        <taxon>Terriglobia</taxon>
        <taxon>Bryobacterales</taxon>
        <taxon>Bryobacteraceae</taxon>
        <taxon>Paludibaculum</taxon>
    </lineage>
</organism>
<feature type="compositionally biased region" description="Polar residues" evidence="1">
    <location>
        <begin position="437"/>
        <end position="449"/>
    </location>
</feature>
<feature type="region of interest" description="Disordered" evidence="1">
    <location>
        <begin position="180"/>
        <end position="333"/>
    </location>
</feature>
<feature type="compositionally biased region" description="Basic and acidic residues" evidence="1">
    <location>
        <begin position="296"/>
        <end position="305"/>
    </location>
</feature>
<feature type="compositionally biased region" description="Basic and acidic residues" evidence="1">
    <location>
        <begin position="90"/>
        <end position="102"/>
    </location>
</feature>
<feature type="region of interest" description="Disordered" evidence="1">
    <location>
        <begin position="41"/>
        <end position="151"/>
    </location>
</feature>
<keyword evidence="3" id="KW-1185">Reference proteome</keyword>
<gene>
    <name evidence="2" type="ORF">IRI77_33330</name>
</gene>
<dbReference type="AlphaFoldDB" id="A0A7S7NPY9"/>
<protein>
    <submittedName>
        <fullName evidence="2">Uncharacterized protein</fullName>
    </submittedName>
</protein>
<evidence type="ECO:0000313" key="3">
    <source>
        <dbReference type="Proteomes" id="UP000593892"/>
    </source>
</evidence>
<dbReference type="RefSeq" id="WP_194449252.1">
    <property type="nucleotide sequence ID" value="NZ_CP063849.1"/>
</dbReference>
<feature type="compositionally biased region" description="Polar residues" evidence="1">
    <location>
        <begin position="314"/>
        <end position="333"/>
    </location>
</feature>
<dbReference type="KEGG" id="pfer:IRI77_33330"/>
<sequence>MTGLNFFPAAVFVPPVDHPFSWMVPASAGLHEVATQPEENCQQELQDAGAPETAPVRTQRASASGTELPFQLTVPDNPDVARPPSVGATDARDALPVPDRKPASPVPEAVTRERRPIRAGELPGAQVQKRGPATTERKPLPEVMTGEMRPRFVQVETAQDTPSRLLDRVAPQTADPAVAQLSAQVTAASDRHPARPGILLRESAVQDTKGDRPEVPGGTPAPAVGASSAETQDHAGSDQNRDADRQDRESPADTNARQKVQGRNEPVPSSGMSHPRPESPQGAYVGGANGMPAAERPVHPAELRESGSAATRAPSGTNQAAQAGSETSQVQSVQIQIEDESGTGVNLRFVESGGGVRVSVRTQDASLADALNSNSHALEGRLQAAGWASEFRPAAGAASVLREAAAADARPAQENHARSEAAQPVVRGTQMGFGAGTSDSSSERPSTWADQNEDLLTAIALRRLANKGAKS</sequence>